<evidence type="ECO:0000313" key="7">
    <source>
        <dbReference type="EMBL" id="KIU28265.1"/>
    </source>
</evidence>
<feature type="transmembrane region" description="Helical" evidence="6">
    <location>
        <begin position="390"/>
        <end position="407"/>
    </location>
</feature>
<evidence type="ECO:0000256" key="5">
    <source>
        <dbReference type="ARBA" id="ARBA00023136"/>
    </source>
</evidence>
<evidence type="ECO:0000313" key="8">
    <source>
        <dbReference type="Proteomes" id="UP000033203"/>
    </source>
</evidence>
<dbReference type="AlphaFoldDB" id="A0A0D1M7U4"/>
<dbReference type="EMBL" id="JXTP01000033">
    <property type="protein sequence ID" value="KIU28265.1"/>
    <property type="molecule type" value="Genomic_DNA"/>
</dbReference>
<keyword evidence="3 6" id="KW-0812">Transmembrane</keyword>
<name>A0A0D1M7U4_9SPHN</name>
<feature type="transmembrane region" description="Helical" evidence="6">
    <location>
        <begin position="176"/>
        <end position="196"/>
    </location>
</feature>
<comment type="subcellular location">
    <subcellularLocation>
        <location evidence="1">Cell membrane</location>
        <topology evidence="1">Multi-pass membrane protein</topology>
    </subcellularLocation>
</comment>
<gene>
    <name evidence="7" type="ORF">SR41_08700</name>
</gene>
<comment type="caution">
    <text evidence="7">The sequence shown here is derived from an EMBL/GenBank/DDBJ whole genome shotgun (WGS) entry which is preliminary data.</text>
</comment>
<feature type="transmembrane region" description="Helical" evidence="6">
    <location>
        <begin position="141"/>
        <end position="164"/>
    </location>
</feature>
<organism evidence="7 8">
    <name type="scientific">Sphingomonas melonis</name>
    <dbReference type="NCBI Taxonomy" id="152682"/>
    <lineage>
        <taxon>Bacteria</taxon>
        <taxon>Pseudomonadati</taxon>
        <taxon>Pseudomonadota</taxon>
        <taxon>Alphaproteobacteria</taxon>
        <taxon>Sphingomonadales</taxon>
        <taxon>Sphingomonadaceae</taxon>
        <taxon>Sphingomonas</taxon>
    </lineage>
</organism>
<evidence type="ECO:0000256" key="6">
    <source>
        <dbReference type="SAM" id="Phobius"/>
    </source>
</evidence>
<feature type="transmembrane region" description="Helical" evidence="6">
    <location>
        <begin position="108"/>
        <end position="129"/>
    </location>
</feature>
<feature type="transmembrane region" description="Helical" evidence="6">
    <location>
        <begin position="202"/>
        <end position="224"/>
    </location>
</feature>
<feature type="transmembrane region" description="Helical" evidence="6">
    <location>
        <begin position="31"/>
        <end position="53"/>
    </location>
</feature>
<evidence type="ECO:0000256" key="2">
    <source>
        <dbReference type="ARBA" id="ARBA00022475"/>
    </source>
</evidence>
<dbReference type="InterPro" id="IPR050833">
    <property type="entry name" value="Poly_Biosynth_Transport"/>
</dbReference>
<feature type="transmembrane region" description="Helical" evidence="6">
    <location>
        <begin position="280"/>
        <end position="302"/>
    </location>
</feature>
<feature type="transmembrane region" description="Helical" evidence="6">
    <location>
        <begin position="413"/>
        <end position="435"/>
    </location>
</feature>
<feature type="transmembrane region" description="Helical" evidence="6">
    <location>
        <begin position="356"/>
        <end position="378"/>
    </location>
</feature>
<dbReference type="Proteomes" id="UP000033203">
    <property type="component" value="Unassembled WGS sequence"/>
</dbReference>
<feature type="transmembrane region" description="Helical" evidence="6">
    <location>
        <begin position="245"/>
        <end position="268"/>
    </location>
</feature>
<keyword evidence="4 6" id="KW-1133">Transmembrane helix</keyword>
<dbReference type="PANTHER" id="PTHR30250">
    <property type="entry name" value="PST FAMILY PREDICTED COLANIC ACID TRANSPORTER"/>
    <property type="match status" value="1"/>
</dbReference>
<dbReference type="InterPro" id="IPR002797">
    <property type="entry name" value="Polysacc_synth"/>
</dbReference>
<reference evidence="7 8" key="1">
    <citation type="submission" date="2015-01" db="EMBL/GenBank/DDBJ databases">
        <title>Genome of Sphingomonas taxi strain 30a.</title>
        <authorList>
            <person name="Eevers N."/>
            <person name="Van Hamme J."/>
            <person name="Bottos E."/>
            <person name="Weyens N."/>
            <person name="Vangronsveld J."/>
        </authorList>
    </citation>
    <scope>NUCLEOTIDE SEQUENCE [LARGE SCALE GENOMIC DNA]</scope>
    <source>
        <strain evidence="7 8">30a</strain>
    </source>
</reference>
<sequence>MNQFVARLRTVVQGGQNGIAGYMLRGVSTSFLLQGFGLALVTGSSVLLARLLGAAGYGTYSYVLAWLEILKIPVAYGLPILVQREVAVYAARQDWPLVRGLFTRLNQFIIAMSAFIIGLAVITATFGIAGLFEDAIERRTLFIALVSLPIAAFSAIRAATLNGLHLIGKAAFPDQIVRPSTTIVAIGILWLLGARLTAETAMIAQVTGITCAFGLGVLFLWRALPAGFAALPARFETRTWARAMGPFLLHGASYVVWASLAVVMLGWYRSPAEVGVYRAAALAAGLSIFPITAFVATVSPLVARLYAEGDTARIQKVVSTTTLAMFAFGFCGVAGYALIGHWLLAFVFGPEFDSGYWPLVIIAGGNWVFSGIWSVGVLLDMSGNQRFPAMAYMGALVVNLVLGVVLIPRLGLIGAAISTAGSWALAHMWLAIVVTRRLGIRPDIMRSLVWGVARFAGRQQANG</sequence>
<dbReference type="PANTHER" id="PTHR30250:SF11">
    <property type="entry name" value="O-ANTIGEN TRANSPORTER-RELATED"/>
    <property type="match status" value="1"/>
</dbReference>
<feature type="transmembrane region" description="Helical" evidence="6">
    <location>
        <begin position="59"/>
        <end position="82"/>
    </location>
</feature>
<dbReference type="GO" id="GO:0005886">
    <property type="term" value="C:plasma membrane"/>
    <property type="evidence" value="ECO:0007669"/>
    <property type="project" value="UniProtKB-SubCell"/>
</dbReference>
<dbReference type="Pfam" id="PF01943">
    <property type="entry name" value="Polysacc_synt"/>
    <property type="match status" value="1"/>
</dbReference>
<evidence type="ECO:0000256" key="1">
    <source>
        <dbReference type="ARBA" id="ARBA00004651"/>
    </source>
</evidence>
<evidence type="ECO:0000256" key="4">
    <source>
        <dbReference type="ARBA" id="ARBA00022989"/>
    </source>
</evidence>
<accession>A0A0D1M7U4</accession>
<keyword evidence="5 6" id="KW-0472">Membrane</keyword>
<proteinExistence type="predicted"/>
<keyword evidence="2" id="KW-1003">Cell membrane</keyword>
<feature type="transmembrane region" description="Helical" evidence="6">
    <location>
        <begin position="323"/>
        <end position="344"/>
    </location>
</feature>
<dbReference type="PATRIC" id="fig|1549858.7.peg.656"/>
<protein>
    <submittedName>
        <fullName evidence="7">Uncharacterized protein</fullName>
    </submittedName>
</protein>
<evidence type="ECO:0000256" key="3">
    <source>
        <dbReference type="ARBA" id="ARBA00022692"/>
    </source>
</evidence>